<dbReference type="Gene3D" id="1.10.490.10">
    <property type="entry name" value="Globins"/>
    <property type="match status" value="1"/>
</dbReference>
<dbReference type="InterPro" id="IPR012292">
    <property type="entry name" value="Globin/Proto"/>
</dbReference>
<dbReference type="InterPro" id="IPR009050">
    <property type="entry name" value="Globin-like_sf"/>
</dbReference>
<evidence type="ECO:0000313" key="5">
    <source>
        <dbReference type="EMBL" id="MBR0669111.1"/>
    </source>
</evidence>
<gene>
    <name evidence="5" type="ORF">GXW71_32475</name>
</gene>
<accession>A0ABS5F973</accession>
<evidence type="ECO:0000256" key="2">
    <source>
        <dbReference type="ARBA" id="ARBA00022617"/>
    </source>
</evidence>
<dbReference type="InterPro" id="IPR001486">
    <property type="entry name" value="Hemoglobin_trunc"/>
</dbReference>
<keyword evidence="3" id="KW-0479">Metal-binding</keyword>
<name>A0ABS5F973_9PROT</name>
<proteinExistence type="predicted"/>
<sequence length="133" mass="14360">MDCSPPSPEGPARAAAAAGLDEAMLEKLVRAFYGLARQDAEIGPIFQRVADWEHHIAQITAFWSSVVFGSGRYRGRPMQAHAPLGLTPAHFARWLTLFERTARDLCPPAGAALLIDRARRIAASLEAGLTPLG</sequence>
<comment type="caution">
    <text evidence="5">The sequence shown here is derived from an EMBL/GenBank/DDBJ whole genome shotgun (WGS) entry which is preliminary data.</text>
</comment>
<organism evidence="5 6">
    <name type="scientific">Plastoroseomonas hellenica</name>
    <dbReference type="NCBI Taxonomy" id="2687306"/>
    <lineage>
        <taxon>Bacteria</taxon>
        <taxon>Pseudomonadati</taxon>
        <taxon>Pseudomonadota</taxon>
        <taxon>Alphaproteobacteria</taxon>
        <taxon>Acetobacterales</taxon>
        <taxon>Acetobacteraceae</taxon>
        <taxon>Plastoroseomonas</taxon>
    </lineage>
</organism>
<reference evidence="6" key="1">
    <citation type="journal article" date="2021" name="Syst. Appl. Microbiol.">
        <title>Roseomonas hellenica sp. nov., isolated from roots of wild-growing Alkanna tinctoria.</title>
        <authorList>
            <person name="Rat A."/>
            <person name="Naranjo H.D."/>
            <person name="Lebbe L."/>
            <person name="Cnockaert M."/>
            <person name="Krigas N."/>
            <person name="Grigoriadou K."/>
            <person name="Maloupa E."/>
            <person name="Willems A."/>
        </authorList>
    </citation>
    <scope>NUCLEOTIDE SEQUENCE [LARGE SCALE GENOMIC DNA]</scope>
    <source>
        <strain evidence="6">LMG 31523</strain>
    </source>
</reference>
<dbReference type="Proteomes" id="UP001196870">
    <property type="component" value="Unassembled WGS sequence"/>
</dbReference>
<dbReference type="Pfam" id="PF01152">
    <property type="entry name" value="Bac_globin"/>
    <property type="match status" value="1"/>
</dbReference>
<evidence type="ECO:0000313" key="6">
    <source>
        <dbReference type="Proteomes" id="UP001196870"/>
    </source>
</evidence>
<evidence type="ECO:0000256" key="1">
    <source>
        <dbReference type="ARBA" id="ARBA00022448"/>
    </source>
</evidence>
<keyword evidence="6" id="KW-1185">Reference proteome</keyword>
<keyword evidence="4" id="KW-0408">Iron</keyword>
<protein>
    <submittedName>
        <fullName evidence="5">Group III truncated hemoglobin</fullName>
    </submittedName>
</protein>
<keyword evidence="1" id="KW-0813">Transport</keyword>
<dbReference type="EMBL" id="JAAGBB010000083">
    <property type="protein sequence ID" value="MBR0669111.1"/>
    <property type="molecule type" value="Genomic_DNA"/>
</dbReference>
<dbReference type="CDD" id="cd08916">
    <property type="entry name" value="TrHb3_P"/>
    <property type="match status" value="1"/>
</dbReference>
<dbReference type="RefSeq" id="WP_211857758.1">
    <property type="nucleotide sequence ID" value="NZ_JAAGBB010000083.1"/>
</dbReference>
<keyword evidence="2" id="KW-0349">Heme</keyword>
<evidence type="ECO:0000256" key="3">
    <source>
        <dbReference type="ARBA" id="ARBA00022723"/>
    </source>
</evidence>
<dbReference type="SUPFAM" id="SSF46458">
    <property type="entry name" value="Globin-like"/>
    <property type="match status" value="1"/>
</dbReference>
<evidence type="ECO:0000256" key="4">
    <source>
        <dbReference type="ARBA" id="ARBA00023004"/>
    </source>
</evidence>